<accession>A0A846HF58</accession>
<evidence type="ECO:0000313" key="1">
    <source>
        <dbReference type="EMBL" id="NEU75972.1"/>
    </source>
</evidence>
<gene>
    <name evidence="1" type="ORF">PI95_026325</name>
</gene>
<comment type="caution">
    <text evidence="1">The sequence shown here is derived from an EMBL/GenBank/DDBJ whole genome shotgun (WGS) entry which is preliminary data.</text>
</comment>
<sequence length="52" mass="5716">MSAIIATSCQTLFRRSQPYNLVQHGVNKPLQNQLSIIHIVAATGAIAPWIDQ</sequence>
<dbReference type="EMBL" id="JTCM02000089">
    <property type="protein sequence ID" value="NEU75972.1"/>
    <property type="molecule type" value="Genomic_DNA"/>
</dbReference>
<dbReference type="AlphaFoldDB" id="A0A846HF58"/>
<name>A0A846HF58_9CYAN</name>
<evidence type="ECO:0000313" key="2">
    <source>
        <dbReference type="Proteomes" id="UP000031549"/>
    </source>
</evidence>
<dbReference type="Proteomes" id="UP000031549">
    <property type="component" value="Unassembled WGS sequence"/>
</dbReference>
<keyword evidence="2" id="KW-1185">Reference proteome</keyword>
<protein>
    <submittedName>
        <fullName evidence="1">Uncharacterized protein</fullName>
    </submittedName>
</protein>
<organism evidence="1 2">
    <name type="scientific">Hassallia byssoidea VB512170</name>
    <dbReference type="NCBI Taxonomy" id="1304833"/>
    <lineage>
        <taxon>Bacteria</taxon>
        <taxon>Bacillati</taxon>
        <taxon>Cyanobacteriota</taxon>
        <taxon>Cyanophyceae</taxon>
        <taxon>Nostocales</taxon>
        <taxon>Tolypothrichaceae</taxon>
        <taxon>Hassallia</taxon>
    </lineage>
</organism>
<dbReference type="RefSeq" id="WP_163519213.1">
    <property type="nucleotide sequence ID" value="NZ_JTCM02000089.1"/>
</dbReference>
<proteinExistence type="predicted"/>
<reference evidence="1 2" key="1">
    <citation type="journal article" date="2015" name="Genome Announc.">
        <title>Draft Genome Sequence of Cyanobacterium Hassallia byssoidea Strain VB512170, Isolated from Monuments in India.</title>
        <authorList>
            <person name="Singh D."/>
            <person name="Chandrababunaidu M.M."/>
            <person name="Panda A."/>
            <person name="Sen D."/>
            <person name="Bhattacharyya S."/>
            <person name="Adhikary S.P."/>
            <person name="Tripathy S."/>
        </authorList>
    </citation>
    <scope>NUCLEOTIDE SEQUENCE [LARGE SCALE GENOMIC DNA]</scope>
    <source>
        <strain evidence="1 2">VB512170</strain>
    </source>
</reference>